<feature type="transmembrane region" description="Helical" evidence="9">
    <location>
        <begin position="20"/>
        <end position="51"/>
    </location>
</feature>
<dbReference type="EMBL" id="ABAW02000003">
    <property type="protein sequence ID" value="EDP12350.1"/>
    <property type="molecule type" value="Genomic_DNA"/>
</dbReference>
<reference evidence="11 12" key="1">
    <citation type="submission" date="2007-09" db="EMBL/GenBank/DDBJ databases">
        <title>Draft genome sequence of Eubacterium dolichum (DSM 3991).</title>
        <authorList>
            <person name="Sudarsanam P."/>
            <person name="Ley R."/>
            <person name="Guruge J."/>
            <person name="Turnbaugh P.J."/>
            <person name="Mahowald M."/>
            <person name="Liep D."/>
            <person name="Gordon J."/>
        </authorList>
    </citation>
    <scope>NUCLEOTIDE SEQUENCE [LARGE SCALE GENOMIC DNA]</scope>
    <source>
        <strain evidence="11 12">DSM 3991</strain>
    </source>
</reference>
<dbReference type="eggNOG" id="COG0765">
    <property type="taxonomic scope" value="Bacteria"/>
</dbReference>
<evidence type="ECO:0000256" key="9">
    <source>
        <dbReference type="RuleBase" id="RU363032"/>
    </source>
</evidence>
<organism evidence="11 12">
    <name type="scientific">Amedibacillus dolichus DSM 3991</name>
    <dbReference type="NCBI Taxonomy" id="428127"/>
    <lineage>
        <taxon>Bacteria</taxon>
        <taxon>Bacillati</taxon>
        <taxon>Bacillota</taxon>
        <taxon>Erysipelotrichia</taxon>
        <taxon>Erysipelotrichales</taxon>
        <taxon>Erysipelotrichaceae</taxon>
        <taxon>Amedibacillus</taxon>
    </lineage>
</organism>
<dbReference type="STRING" id="428127.EUBDOL_00076"/>
<evidence type="ECO:0000256" key="6">
    <source>
        <dbReference type="ARBA" id="ARBA00022970"/>
    </source>
</evidence>
<dbReference type="GO" id="GO:0022857">
    <property type="term" value="F:transmembrane transporter activity"/>
    <property type="evidence" value="ECO:0007669"/>
    <property type="project" value="InterPro"/>
</dbReference>
<evidence type="ECO:0000313" key="12">
    <source>
        <dbReference type="Proteomes" id="UP000004090"/>
    </source>
</evidence>
<dbReference type="Pfam" id="PF00528">
    <property type="entry name" value="BPD_transp_1"/>
    <property type="match status" value="1"/>
</dbReference>
<dbReference type="HOGENOM" id="CLU_019602_1_1_9"/>
<keyword evidence="5 9" id="KW-0812">Transmembrane</keyword>
<evidence type="ECO:0000256" key="5">
    <source>
        <dbReference type="ARBA" id="ARBA00022692"/>
    </source>
</evidence>
<keyword evidence="7 9" id="KW-1133">Transmembrane helix</keyword>
<keyword evidence="3 9" id="KW-0813">Transport</keyword>
<protein>
    <submittedName>
        <fullName evidence="11">ABC transporter, permease protein</fullName>
    </submittedName>
</protein>
<name>A8R7U4_9FIRM</name>
<dbReference type="NCBIfam" id="TIGR01726">
    <property type="entry name" value="HEQRo_perm_3TM"/>
    <property type="match status" value="1"/>
</dbReference>
<dbReference type="InterPro" id="IPR035906">
    <property type="entry name" value="MetI-like_sf"/>
</dbReference>
<dbReference type="InterPro" id="IPR000515">
    <property type="entry name" value="MetI-like"/>
</dbReference>
<dbReference type="Proteomes" id="UP000004090">
    <property type="component" value="Unassembled WGS sequence"/>
</dbReference>
<feature type="transmembrane region" description="Helical" evidence="9">
    <location>
        <begin position="72"/>
        <end position="92"/>
    </location>
</feature>
<gene>
    <name evidence="11" type="ORF">EUBDOL_00076</name>
</gene>
<accession>A8R7U4</accession>
<evidence type="ECO:0000256" key="7">
    <source>
        <dbReference type="ARBA" id="ARBA00022989"/>
    </source>
</evidence>
<comment type="similarity">
    <text evidence="2">Belongs to the binding-protein-dependent transport system permease family. HisMQ subfamily.</text>
</comment>
<keyword evidence="4" id="KW-1003">Cell membrane</keyword>
<keyword evidence="6" id="KW-0029">Amino-acid transport</keyword>
<dbReference type="CDD" id="cd06261">
    <property type="entry name" value="TM_PBP2"/>
    <property type="match status" value="1"/>
</dbReference>
<dbReference type="AlphaFoldDB" id="A8R7U4"/>
<dbReference type="GO" id="GO:0043190">
    <property type="term" value="C:ATP-binding cassette (ABC) transporter complex"/>
    <property type="evidence" value="ECO:0007669"/>
    <property type="project" value="InterPro"/>
</dbReference>
<dbReference type="PROSITE" id="PS50928">
    <property type="entry name" value="ABC_TM1"/>
    <property type="match status" value="1"/>
</dbReference>
<proteinExistence type="inferred from homology"/>
<dbReference type="PANTHER" id="PTHR30614:SF20">
    <property type="entry name" value="GLUTAMINE TRANSPORT SYSTEM PERMEASE PROTEIN GLNP"/>
    <property type="match status" value="1"/>
</dbReference>
<dbReference type="PANTHER" id="PTHR30614">
    <property type="entry name" value="MEMBRANE COMPONENT OF AMINO ACID ABC TRANSPORTER"/>
    <property type="match status" value="1"/>
</dbReference>
<dbReference type="GO" id="GO:0006865">
    <property type="term" value="P:amino acid transport"/>
    <property type="evidence" value="ECO:0007669"/>
    <property type="project" value="UniProtKB-KW"/>
</dbReference>
<evidence type="ECO:0000256" key="8">
    <source>
        <dbReference type="ARBA" id="ARBA00023136"/>
    </source>
</evidence>
<evidence type="ECO:0000259" key="10">
    <source>
        <dbReference type="PROSITE" id="PS50928"/>
    </source>
</evidence>
<evidence type="ECO:0000256" key="3">
    <source>
        <dbReference type="ARBA" id="ARBA00022448"/>
    </source>
</evidence>
<comment type="caution">
    <text evidence="11">The sequence shown here is derived from an EMBL/GenBank/DDBJ whole genome shotgun (WGS) entry which is preliminary data.</text>
</comment>
<feature type="transmembrane region" description="Helical" evidence="9">
    <location>
        <begin position="98"/>
        <end position="117"/>
    </location>
</feature>
<dbReference type="InterPro" id="IPR043429">
    <property type="entry name" value="ArtM/GltK/GlnP/TcyL/YhdX-like"/>
</dbReference>
<evidence type="ECO:0000256" key="4">
    <source>
        <dbReference type="ARBA" id="ARBA00022475"/>
    </source>
</evidence>
<dbReference type="Gene3D" id="1.10.3720.10">
    <property type="entry name" value="MetI-like"/>
    <property type="match status" value="1"/>
</dbReference>
<dbReference type="InterPro" id="IPR010065">
    <property type="entry name" value="AA_ABC_transptr_permease_3TM"/>
</dbReference>
<evidence type="ECO:0000313" key="11">
    <source>
        <dbReference type="EMBL" id="EDP12350.1"/>
    </source>
</evidence>
<evidence type="ECO:0000256" key="2">
    <source>
        <dbReference type="ARBA" id="ARBA00010072"/>
    </source>
</evidence>
<keyword evidence="8 9" id="KW-0472">Membrane</keyword>
<dbReference type="SUPFAM" id="SSF161098">
    <property type="entry name" value="MetI-like"/>
    <property type="match status" value="1"/>
</dbReference>
<feature type="domain" description="ABC transmembrane type-1" evidence="10">
    <location>
        <begin position="27"/>
        <end position="217"/>
    </location>
</feature>
<feature type="transmembrane region" description="Helical" evidence="9">
    <location>
        <begin position="192"/>
        <end position="209"/>
    </location>
</feature>
<comment type="subcellular location">
    <subcellularLocation>
        <location evidence="1 9">Cell membrane</location>
        <topology evidence="1 9">Multi-pass membrane protein</topology>
    </subcellularLocation>
</comment>
<sequence length="227" mass="25601">MERKERTVMNFDFTIIAEYWQLIISGIPLILEISFICAMMGTIIGLSTAFLRRKSKILEKVIAAYIDIFRGTPVYVQLVFFCYGLCSLFPSLNNVSPFVWALIVFSLNSGAYLSEIIRAGVEGIDKGQIEAAKALGVSRKDIAKDIVVPLAFRNVLPAVVNEFITLTKETAVVGVIGLHDMMYYSDAVTSKFYSFFEPLLVVFVAYYIMNKVLSLLGKWVERKLKYD</sequence>
<reference evidence="11 12" key="2">
    <citation type="submission" date="2007-09" db="EMBL/GenBank/DDBJ databases">
        <authorList>
            <person name="Fulton L."/>
            <person name="Clifton S."/>
            <person name="Fulton B."/>
            <person name="Xu J."/>
            <person name="Minx P."/>
            <person name="Pepin K.H."/>
            <person name="Johnson M."/>
            <person name="Thiruvilangam P."/>
            <person name="Bhonagiri V."/>
            <person name="Nash W.E."/>
            <person name="Mardis E.R."/>
            <person name="Wilson R.K."/>
        </authorList>
    </citation>
    <scope>NUCLEOTIDE SEQUENCE [LARGE SCALE GENOMIC DNA]</scope>
    <source>
        <strain evidence="11 12">DSM 3991</strain>
    </source>
</reference>
<evidence type="ECO:0000256" key="1">
    <source>
        <dbReference type="ARBA" id="ARBA00004651"/>
    </source>
</evidence>